<proteinExistence type="predicted"/>
<sequence>MSRQNQSLEYTKVAFAGISDAVERTTSRIQVMSRSIDKITEIKDGMLNSISNLSAISQQTAAGTEEVAATMEEQRTAVVALTDMSDQLKATAAHLIGETKSFKLEPDS</sequence>
<evidence type="ECO:0000313" key="2">
    <source>
        <dbReference type="Proteomes" id="UP001527202"/>
    </source>
</evidence>
<reference evidence="1 2" key="1">
    <citation type="submission" date="2022-05" db="EMBL/GenBank/DDBJ databases">
        <title>Genome Sequencing of Bee-Associated Microbes.</title>
        <authorList>
            <person name="Dunlap C."/>
        </authorList>
    </citation>
    <scope>NUCLEOTIDE SEQUENCE [LARGE SCALE GENOMIC DNA]</scope>
    <source>
        <strain evidence="1 2">NRRL B-23120</strain>
    </source>
</reference>
<dbReference type="GeneID" id="95373354"/>
<comment type="caution">
    <text evidence="1">The sequence shown here is derived from an EMBL/GenBank/DDBJ whole genome shotgun (WGS) entry which is preliminary data.</text>
</comment>
<dbReference type="Proteomes" id="UP001527202">
    <property type="component" value="Unassembled WGS sequence"/>
</dbReference>
<protein>
    <recommendedName>
        <fullName evidence="3">Methyl-accepting transducer domain-containing protein</fullName>
    </recommendedName>
</protein>
<accession>A0ABT4FFN4</accession>
<dbReference type="EMBL" id="JAMDMJ010000018">
    <property type="protein sequence ID" value="MCY9597327.1"/>
    <property type="molecule type" value="Genomic_DNA"/>
</dbReference>
<evidence type="ECO:0000313" key="1">
    <source>
        <dbReference type="EMBL" id="MCY9597327.1"/>
    </source>
</evidence>
<organism evidence="1 2">
    <name type="scientific">Paenibacillus chitinolyticus</name>
    <dbReference type="NCBI Taxonomy" id="79263"/>
    <lineage>
        <taxon>Bacteria</taxon>
        <taxon>Bacillati</taxon>
        <taxon>Bacillota</taxon>
        <taxon>Bacilli</taxon>
        <taxon>Bacillales</taxon>
        <taxon>Paenibacillaceae</taxon>
        <taxon>Paenibacillus</taxon>
    </lineage>
</organism>
<dbReference type="SUPFAM" id="SSF58104">
    <property type="entry name" value="Methyl-accepting chemotaxis protein (MCP) signaling domain"/>
    <property type="match status" value="1"/>
</dbReference>
<gene>
    <name evidence="1" type="ORF">M5X16_16320</name>
</gene>
<dbReference type="Gene3D" id="1.10.287.950">
    <property type="entry name" value="Methyl-accepting chemotaxis protein"/>
    <property type="match status" value="1"/>
</dbReference>
<dbReference type="RefSeq" id="WP_042231407.1">
    <property type="nucleotide sequence ID" value="NZ_CP026520.1"/>
</dbReference>
<evidence type="ECO:0008006" key="3">
    <source>
        <dbReference type="Google" id="ProtNLM"/>
    </source>
</evidence>
<keyword evidence="2" id="KW-1185">Reference proteome</keyword>
<name>A0ABT4FFN4_9BACL</name>